<name>A0A8D5U800_9CREN</name>
<organism evidence="1 2">
    <name type="scientific">Stygiolobus caldivivus</name>
    <dbReference type="NCBI Taxonomy" id="2824673"/>
    <lineage>
        <taxon>Archaea</taxon>
        <taxon>Thermoproteota</taxon>
        <taxon>Thermoprotei</taxon>
        <taxon>Sulfolobales</taxon>
        <taxon>Sulfolobaceae</taxon>
        <taxon>Stygiolobus</taxon>
    </lineage>
</organism>
<evidence type="ECO:0000313" key="2">
    <source>
        <dbReference type="Proteomes" id="UP000825123"/>
    </source>
</evidence>
<reference evidence="1 2" key="1">
    <citation type="submission" date="2021-04" db="EMBL/GenBank/DDBJ databases">
        <title>Complete genome sequence of Stygiolobus sp. KN-1.</title>
        <authorList>
            <person name="Nakamura K."/>
            <person name="Sakai H."/>
            <person name="Kurosawa N."/>
        </authorList>
    </citation>
    <scope>NUCLEOTIDE SEQUENCE [LARGE SCALE GENOMIC DNA]</scope>
    <source>
        <strain evidence="1 2">KN-1</strain>
    </source>
</reference>
<keyword evidence="2" id="KW-1185">Reference proteome</keyword>
<protein>
    <submittedName>
        <fullName evidence="1">Uncharacterized protein</fullName>
    </submittedName>
</protein>
<evidence type="ECO:0000313" key="1">
    <source>
        <dbReference type="EMBL" id="BCU70730.1"/>
    </source>
</evidence>
<dbReference type="AlphaFoldDB" id="A0A8D5U800"/>
<dbReference type="RefSeq" id="WP_221287405.1">
    <property type="nucleotide sequence ID" value="NZ_AP024597.1"/>
</dbReference>
<dbReference type="KEGG" id="csty:KN1_20270"/>
<gene>
    <name evidence="1" type="ORF">KN1_20270</name>
</gene>
<proteinExistence type="predicted"/>
<dbReference type="GeneID" id="66163758"/>
<dbReference type="EMBL" id="AP024597">
    <property type="protein sequence ID" value="BCU70730.1"/>
    <property type="molecule type" value="Genomic_DNA"/>
</dbReference>
<accession>A0A8D5U800</accession>
<dbReference type="Proteomes" id="UP000825123">
    <property type="component" value="Chromosome"/>
</dbReference>
<sequence>MAKVEEGVMIIETKEEAEKILKAIRKEKVDEELLKEASSFRGKSILSSS</sequence>